<feature type="active site" description="Proton donor" evidence="3">
    <location>
        <position position="53"/>
    </location>
</feature>
<dbReference type="PIRSF" id="PIRSF000097">
    <property type="entry name" value="AKR"/>
    <property type="match status" value="1"/>
</dbReference>
<accession>A0A8H5Q8J6</accession>
<dbReference type="SUPFAM" id="SSF51430">
    <property type="entry name" value="NAD(P)-linked oxidoreductase"/>
    <property type="match status" value="1"/>
</dbReference>
<dbReference type="AlphaFoldDB" id="A0A8H5Q8J6"/>
<dbReference type="PROSITE" id="PS00063">
    <property type="entry name" value="ALDOKETO_REDUCTASE_3"/>
    <property type="match status" value="1"/>
</dbReference>
<gene>
    <name evidence="7" type="ORF">FPANT_154</name>
</gene>
<sequence length="284" mass="31894">MERSQSDTLPLANSVQIPQLGFGVYLSPPEVCTKSCLTALEAGYRHIDTAQYYANETEVGQAVQKSNVDRKDVFLTTKILEAAGSVDASYAKCVESIQKLDPESGYVDLFLIHSPNSGAAKRKEMWQALERLYEDGKAKSIGVSNFGIKHIEELKQFAKVWPPHVNQIELHPWAQQRDAVEYCEKNNIVVEAYAPLVRNQKADDKTLKSIASKHNASPSQVLIRYCLQKNWVPLPKSDTPERIKANADVFGFDLDDKDMKALDDLDEGAADLEIWLISWIVDLR</sequence>
<evidence type="ECO:0000256" key="1">
    <source>
        <dbReference type="ARBA" id="ARBA00007905"/>
    </source>
</evidence>
<feature type="binding site" evidence="4">
    <location>
        <position position="113"/>
    </location>
    <ligand>
        <name>substrate</name>
    </ligand>
</feature>
<dbReference type="PROSITE" id="PS00798">
    <property type="entry name" value="ALDOKETO_REDUCTASE_1"/>
    <property type="match status" value="1"/>
</dbReference>
<comment type="caution">
    <text evidence="7">The sequence shown here is derived from an EMBL/GenBank/DDBJ whole genome shotgun (WGS) entry which is preliminary data.</text>
</comment>
<keyword evidence="8" id="KW-1185">Reference proteome</keyword>
<evidence type="ECO:0000313" key="7">
    <source>
        <dbReference type="EMBL" id="KAF5609411.1"/>
    </source>
</evidence>
<evidence type="ECO:0000313" key="8">
    <source>
        <dbReference type="Proteomes" id="UP000544095"/>
    </source>
</evidence>
<dbReference type="PANTHER" id="PTHR43827:SF13">
    <property type="entry name" value="ALDO_KETO REDUCTASE FAMILY PROTEIN"/>
    <property type="match status" value="1"/>
</dbReference>
<evidence type="ECO:0000259" key="6">
    <source>
        <dbReference type="Pfam" id="PF00248"/>
    </source>
</evidence>
<name>A0A8H5Q8J6_9HYPO</name>
<dbReference type="Gene3D" id="3.20.20.100">
    <property type="entry name" value="NADP-dependent oxidoreductase domain"/>
    <property type="match status" value="1"/>
</dbReference>
<dbReference type="FunFam" id="3.20.20.100:FF:000015">
    <property type="entry name" value="Oxidoreductase, aldo/keto reductase family"/>
    <property type="match status" value="1"/>
</dbReference>
<evidence type="ECO:0000256" key="5">
    <source>
        <dbReference type="PIRSR" id="PIRSR000097-3"/>
    </source>
</evidence>
<proteinExistence type="inferred from homology"/>
<dbReference type="InterPro" id="IPR020471">
    <property type="entry name" value="AKR"/>
</dbReference>
<dbReference type="Proteomes" id="UP000544095">
    <property type="component" value="Unassembled WGS sequence"/>
</dbReference>
<reference evidence="7 8" key="1">
    <citation type="submission" date="2020-05" db="EMBL/GenBank/DDBJ databases">
        <title>Identification and distribution of gene clusters putatively required for synthesis of sphingolipid metabolism inhibitors in phylogenetically diverse species of the filamentous fungus Fusarium.</title>
        <authorList>
            <person name="Kim H.-S."/>
            <person name="Busman M."/>
            <person name="Brown D.W."/>
            <person name="Divon H."/>
            <person name="Uhlig S."/>
            <person name="Proctor R.H."/>
        </authorList>
    </citation>
    <scope>NUCLEOTIDE SEQUENCE [LARGE SCALE GENOMIC DNA]</scope>
    <source>
        <strain evidence="7 8">NRRL 25211</strain>
    </source>
</reference>
<dbReference type="EMBL" id="JAAOAR010000008">
    <property type="protein sequence ID" value="KAF5609411.1"/>
    <property type="molecule type" value="Genomic_DNA"/>
</dbReference>
<dbReference type="Pfam" id="PF00248">
    <property type="entry name" value="Aldo_ket_red"/>
    <property type="match status" value="1"/>
</dbReference>
<comment type="similarity">
    <text evidence="1">Belongs to the aldo/keto reductase family.</text>
</comment>
<dbReference type="PRINTS" id="PR00069">
    <property type="entry name" value="ALDKETRDTASE"/>
</dbReference>
<feature type="site" description="Lowers pKa of active site Tyr" evidence="5">
    <location>
        <position position="78"/>
    </location>
</feature>
<evidence type="ECO:0000256" key="3">
    <source>
        <dbReference type="PIRSR" id="PIRSR000097-1"/>
    </source>
</evidence>
<evidence type="ECO:0000256" key="4">
    <source>
        <dbReference type="PIRSR" id="PIRSR000097-2"/>
    </source>
</evidence>
<protein>
    <submittedName>
        <fullName evidence="7">Alcohol dehydrogenase</fullName>
    </submittedName>
</protein>
<feature type="domain" description="NADP-dependent oxidoreductase" evidence="6">
    <location>
        <begin position="38"/>
        <end position="266"/>
    </location>
</feature>
<dbReference type="InterPro" id="IPR018170">
    <property type="entry name" value="Aldo/ket_reductase_CS"/>
</dbReference>
<evidence type="ECO:0000256" key="2">
    <source>
        <dbReference type="ARBA" id="ARBA00023002"/>
    </source>
</evidence>
<dbReference type="InterPro" id="IPR023210">
    <property type="entry name" value="NADP_OxRdtase_dom"/>
</dbReference>
<dbReference type="CDD" id="cd19071">
    <property type="entry name" value="AKR_AKR1-5-like"/>
    <property type="match status" value="1"/>
</dbReference>
<organism evidence="7 8">
    <name type="scientific">Fusarium pseudoanthophilum</name>
    <dbReference type="NCBI Taxonomy" id="48495"/>
    <lineage>
        <taxon>Eukaryota</taxon>
        <taxon>Fungi</taxon>
        <taxon>Dikarya</taxon>
        <taxon>Ascomycota</taxon>
        <taxon>Pezizomycotina</taxon>
        <taxon>Sordariomycetes</taxon>
        <taxon>Hypocreomycetidae</taxon>
        <taxon>Hypocreales</taxon>
        <taxon>Nectriaceae</taxon>
        <taxon>Fusarium</taxon>
        <taxon>Fusarium fujikuroi species complex</taxon>
    </lineage>
</organism>
<dbReference type="PROSITE" id="PS00062">
    <property type="entry name" value="ALDOKETO_REDUCTASE_2"/>
    <property type="match status" value="1"/>
</dbReference>
<keyword evidence="2" id="KW-0560">Oxidoreductase</keyword>
<dbReference type="InterPro" id="IPR036812">
    <property type="entry name" value="NAD(P)_OxRdtase_dom_sf"/>
</dbReference>
<dbReference type="GO" id="GO:0016491">
    <property type="term" value="F:oxidoreductase activity"/>
    <property type="evidence" value="ECO:0007669"/>
    <property type="project" value="UniProtKB-KW"/>
</dbReference>
<dbReference type="PANTHER" id="PTHR43827">
    <property type="entry name" value="2,5-DIKETO-D-GLUCONIC ACID REDUCTASE"/>
    <property type="match status" value="1"/>
</dbReference>